<feature type="region of interest" description="Disordered" evidence="3">
    <location>
        <begin position="82"/>
        <end position="137"/>
    </location>
</feature>
<feature type="domain" description="INO80 complex subunit F" evidence="4">
    <location>
        <begin position="29"/>
        <end position="74"/>
    </location>
</feature>
<protein>
    <recommendedName>
        <fullName evidence="4">INO80 complex subunit F domain-containing protein</fullName>
    </recommendedName>
</protein>
<keyword evidence="2" id="KW-0539">Nucleus</keyword>
<gene>
    <name evidence="5" type="ORF">EJ06DRAFT_548829</name>
</gene>
<name>A0A6G1HY26_9PEZI</name>
<sequence length="246" mass="26334">MPQSTSHAARIQHGVSANSPLPPSVEAAYYRKCIELKRRITEIEDNNDQLRVRKLRINRGILKLRLERAMLLERIEALMQPNVDESDRSTSPPATPQDKPLRAKRGHRSKGTPPPAGAQPSPSEPTSYPPANATPASATSRFFNTYQQSPLVSTPTVVPATTTTANGTPAQGSASRSGRPSASRYDTYDESHENGDDSNQAAQESEESAEGRGEMNGGDRDTEMSDAGSPSRQGSGFGGGFASVNG</sequence>
<evidence type="ECO:0000256" key="1">
    <source>
        <dbReference type="ARBA" id="ARBA00004123"/>
    </source>
</evidence>
<feature type="compositionally biased region" description="Low complexity" evidence="3">
    <location>
        <begin position="154"/>
        <end position="184"/>
    </location>
</feature>
<reference evidence="5" key="1">
    <citation type="journal article" date="2020" name="Stud. Mycol.">
        <title>101 Dothideomycetes genomes: a test case for predicting lifestyles and emergence of pathogens.</title>
        <authorList>
            <person name="Haridas S."/>
            <person name="Albert R."/>
            <person name="Binder M."/>
            <person name="Bloem J."/>
            <person name="Labutti K."/>
            <person name="Salamov A."/>
            <person name="Andreopoulos B."/>
            <person name="Baker S."/>
            <person name="Barry K."/>
            <person name="Bills G."/>
            <person name="Bluhm B."/>
            <person name="Cannon C."/>
            <person name="Castanera R."/>
            <person name="Culley D."/>
            <person name="Daum C."/>
            <person name="Ezra D."/>
            <person name="Gonzalez J."/>
            <person name="Henrissat B."/>
            <person name="Kuo A."/>
            <person name="Liang C."/>
            <person name="Lipzen A."/>
            <person name="Lutzoni F."/>
            <person name="Magnuson J."/>
            <person name="Mondo S."/>
            <person name="Nolan M."/>
            <person name="Ohm R."/>
            <person name="Pangilinan J."/>
            <person name="Park H.-J."/>
            <person name="Ramirez L."/>
            <person name="Alfaro M."/>
            <person name="Sun H."/>
            <person name="Tritt A."/>
            <person name="Yoshinaga Y."/>
            <person name="Zwiers L.-H."/>
            <person name="Turgeon B."/>
            <person name="Goodwin S."/>
            <person name="Spatafora J."/>
            <person name="Crous P."/>
            <person name="Grigoriev I."/>
        </authorList>
    </citation>
    <scope>NUCLEOTIDE SEQUENCE</scope>
    <source>
        <strain evidence="5">CBS 262.69</strain>
    </source>
</reference>
<feature type="compositionally biased region" description="Gly residues" evidence="3">
    <location>
        <begin position="235"/>
        <end position="246"/>
    </location>
</feature>
<evidence type="ECO:0000313" key="5">
    <source>
        <dbReference type="EMBL" id="KAF2400930.1"/>
    </source>
</evidence>
<dbReference type="GO" id="GO:0005634">
    <property type="term" value="C:nucleus"/>
    <property type="evidence" value="ECO:0007669"/>
    <property type="project" value="UniProtKB-SubCell"/>
</dbReference>
<dbReference type="AlphaFoldDB" id="A0A6G1HY26"/>
<dbReference type="InterPro" id="IPR056513">
    <property type="entry name" value="INO80F"/>
</dbReference>
<feature type="region of interest" description="Disordered" evidence="3">
    <location>
        <begin position="154"/>
        <end position="246"/>
    </location>
</feature>
<feature type="region of interest" description="Disordered" evidence="3">
    <location>
        <begin position="1"/>
        <end position="22"/>
    </location>
</feature>
<dbReference type="EMBL" id="ML996694">
    <property type="protein sequence ID" value="KAF2400930.1"/>
    <property type="molecule type" value="Genomic_DNA"/>
</dbReference>
<evidence type="ECO:0000256" key="3">
    <source>
        <dbReference type="SAM" id="MobiDB-lite"/>
    </source>
</evidence>
<feature type="compositionally biased region" description="Low complexity" evidence="3">
    <location>
        <begin position="125"/>
        <end position="137"/>
    </location>
</feature>
<feature type="compositionally biased region" description="Basic and acidic residues" evidence="3">
    <location>
        <begin position="186"/>
        <end position="195"/>
    </location>
</feature>
<organism evidence="5 6">
    <name type="scientific">Trichodelitschia bisporula</name>
    <dbReference type="NCBI Taxonomy" id="703511"/>
    <lineage>
        <taxon>Eukaryota</taxon>
        <taxon>Fungi</taxon>
        <taxon>Dikarya</taxon>
        <taxon>Ascomycota</taxon>
        <taxon>Pezizomycotina</taxon>
        <taxon>Dothideomycetes</taxon>
        <taxon>Dothideomycetes incertae sedis</taxon>
        <taxon>Phaeotrichales</taxon>
        <taxon>Phaeotrichaceae</taxon>
        <taxon>Trichodelitschia</taxon>
    </lineage>
</organism>
<keyword evidence="6" id="KW-1185">Reference proteome</keyword>
<evidence type="ECO:0000313" key="6">
    <source>
        <dbReference type="Proteomes" id="UP000799640"/>
    </source>
</evidence>
<proteinExistence type="predicted"/>
<evidence type="ECO:0000259" key="4">
    <source>
        <dbReference type="Pfam" id="PF24245"/>
    </source>
</evidence>
<accession>A0A6G1HY26</accession>
<evidence type="ECO:0000256" key="2">
    <source>
        <dbReference type="ARBA" id="ARBA00023242"/>
    </source>
</evidence>
<comment type="subcellular location">
    <subcellularLocation>
        <location evidence="1">Nucleus</location>
    </subcellularLocation>
</comment>
<dbReference type="Pfam" id="PF24245">
    <property type="entry name" value="INO80F"/>
    <property type="match status" value="1"/>
</dbReference>
<feature type="compositionally biased region" description="Basic and acidic residues" evidence="3">
    <location>
        <begin position="209"/>
        <end position="223"/>
    </location>
</feature>
<dbReference type="Proteomes" id="UP000799640">
    <property type="component" value="Unassembled WGS sequence"/>
</dbReference>
<dbReference type="OrthoDB" id="10070927at2759"/>